<dbReference type="InterPro" id="IPR011009">
    <property type="entry name" value="Kinase-like_dom_sf"/>
</dbReference>
<dbReference type="RefSeq" id="WP_132120167.1">
    <property type="nucleotide sequence ID" value="NZ_SMJU01000011.1"/>
</dbReference>
<dbReference type="OrthoDB" id="3806873at2"/>
<organism evidence="2 3">
    <name type="scientific">Arundinibacter roseus</name>
    <dbReference type="NCBI Taxonomy" id="2070510"/>
    <lineage>
        <taxon>Bacteria</taxon>
        <taxon>Pseudomonadati</taxon>
        <taxon>Bacteroidota</taxon>
        <taxon>Cytophagia</taxon>
        <taxon>Cytophagales</taxon>
        <taxon>Spirosomataceae</taxon>
        <taxon>Arundinibacter</taxon>
    </lineage>
</organism>
<dbReference type="AlphaFoldDB" id="A0A4R4K5L0"/>
<dbReference type="CDD" id="cd05152">
    <property type="entry name" value="MPH2"/>
    <property type="match status" value="1"/>
</dbReference>
<comment type="caution">
    <text evidence="2">The sequence shown here is derived from an EMBL/GenBank/DDBJ whole genome shotgun (WGS) entry which is preliminary data.</text>
</comment>
<evidence type="ECO:0000259" key="1">
    <source>
        <dbReference type="Pfam" id="PF01636"/>
    </source>
</evidence>
<dbReference type="Pfam" id="PF01636">
    <property type="entry name" value="APH"/>
    <property type="match status" value="1"/>
</dbReference>
<protein>
    <submittedName>
        <fullName evidence="2">Mph(E)/Mph(G) family macrolide 2'-phosphotransferase</fullName>
    </submittedName>
</protein>
<keyword evidence="2" id="KW-0808">Transferase</keyword>
<dbReference type="PANTHER" id="PTHR21310">
    <property type="entry name" value="AMINOGLYCOSIDE PHOSPHOTRANSFERASE-RELATED-RELATED"/>
    <property type="match status" value="1"/>
</dbReference>
<dbReference type="PANTHER" id="PTHR21310:SF15">
    <property type="entry name" value="AMINOGLYCOSIDE PHOSPHOTRANSFERASE DOMAIN-CONTAINING PROTEIN"/>
    <property type="match status" value="1"/>
</dbReference>
<accession>A0A4R4K5L0</accession>
<dbReference type="InterPro" id="IPR051678">
    <property type="entry name" value="AGP_Transferase"/>
</dbReference>
<dbReference type="SUPFAM" id="SSF56112">
    <property type="entry name" value="Protein kinase-like (PK-like)"/>
    <property type="match status" value="1"/>
</dbReference>
<gene>
    <name evidence="2" type="primary">mph_3</name>
    <name evidence="2" type="ORF">EZE20_17840</name>
</gene>
<dbReference type="NCBIfam" id="NF000241">
    <property type="entry name" value="MPH_3"/>
    <property type="match status" value="1"/>
</dbReference>
<dbReference type="Proteomes" id="UP000295706">
    <property type="component" value="Unassembled WGS sequence"/>
</dbReference>
<dbReference type="Gene3D" id="3.90.1200.10">
    <property type="match status" value="1"/>
</dbReference>
<keyword evidence="3" id="KW-1185">Reference proteome</keyword>
<reference evidence="2 3" key="1">
    <citation type="submission" date="2019-02" db="EMBL/GenBank/DDBJ databases">
        <title>Arundinibacter roseus gen. nov., sp. nov., a new member of the family Cytophagaceae.</title>
        <authorList>
            <person name="Szuroczki S."/>
            <person name="Khayer B."/>
            <person name="Sproer C."/>
            <person name="Toumi M."/>
            <person name="Szabo A."/>
            <person name="Felfoldi T."/>
            <person name="Schumann P."/>
            <person name="Toth E."/>
        </authorList>
    </citation>
    <scope>NUCLEOTIDE SEQUENCE [LARGE SCALE GENOMIC DNA]</scope>
    <source>
        <strain evidence="2 3">DMA-k-7a</strain>
    </source>
</reference>
<dbReference type="GO" id="GO:0016740">
    <property type="term" value="F:transferase activity"/>
    <property type="evidence" value="ECO:0007669"/>
    <property type="project" value="UniProtKB-KW"/>
</dbReference>
<dbReference type="Gene3D" id="3.30.200.20">
    <property type="entry name" value="Phosphorylase Kinase, domain 1"/>
    <property type="match status" value="1"/>
</dbReference>
<proteinExistence type="predicted"/>
<feature type="domain" description="Aminoglycoside phosphotransferase" evidence="1">
    <location>
        <begin position="23"/>
        <end position="255"/>
    </location>
</feature>
<dbReference type="InterPro" id="IPR002575">
    <property type="entry name" value="Aminoglycoside_PTrfase"/>
</dbReference>
<dbReference type="EMBL" id="SMJU01000011">
    <property type="protein sequence ID" value="TDB62794.1"/>
    <property type="molecule type" value="Genomic_DNA"/>
</dbReference>
<sequence>MTNIDIQKLAERHGLMISDKMKFNEMGIDFKVGFATDKDENQWLLRIPRRPDLGEQIDREKRILQLVTRHLSVQVPDWKIATDELVAYPLLNGKPALTYDAETYEVTWNMDKDRPNYTTSLAKVLVQLHAIPNQEVESNGLKVATPESLRSEISERLHLVKTEIGISYNLEKRYQKWIDTDALWPNFTKFIHGDLYAGHVLTDANGNVCGIIDWSTAQISDISQDFSGHYTVFGEESLKALILEYQKQGGRIWDKIFEQSVERAEAAPLAYGYFALETQDEVHINGAKAQLGVE</sequence>
<evidence type="ECO:0000313" key="2">
    <source>
        <dbReference type="EMBL" id="TDB62794.1"/>
    </source>
</evidence>
<evidence type="ECO:0000313" key="3">
    <source>
        <dbReference type="Proteomes" id="UP000295706"/>
    </source>
</evidence>
<name>A0A4R4K5L0_9BACT</name>